<keyword evidence="2" id="KW-1133">Transmembrane helix</keyword>
<dbReference type="AlphaFoldDB" id="A0A6J4QIP1"/>
<organism evidence="3">
    <name type="scientific">uncultured Rubrobacteraceae bacterium</name>
    <dbReference type="NCBI Taxonomy" id="349277"/>
    <lineage>
        <taxon>Bacteria</taxon>
        <taxon>Bacillati</taxon>
        <taxon>Actinomycetota</taxon>
        <taxon>Rubrobacteria</taxon>
        <taxon>Rubrobacterales</taxon>
        <taxon>Rubrobacteraceae</taxon>
        <taxon>environmental samples</taxon>
    </lineage>
</organism>
<evidence type="ECO:0000256" key="1">
    <source>
        <dbReference type="SAM" id="MobiDB-lite"/>
    </source>
</evidence>
<feature type="transmembrane region" description="Helical" evidence="2">
    <location>
        <begin position="65"/>
        <end position="84"/>
    </location>
</feature>
<keyword evidence="2" id="KW-0472">Membrane</keyword>
<feature type="region of interest" description="Disordered" evidence="1">
    <location>
        <begin position="85"/>
        <end position="141"/>
    </location>
</feature>
<dbReference type="EMBL" id="CADCVB010000168">
    <property type="protein sequence ID" value="CAA9441766.1"/>
    <property type="molecule type" value="Genomic_DNA"/>
</dbReference>
<reference evidence="3" key="1">
    <citation type="submission" date="2020-02" db="EMBL/GenBank/DDBJ databases">
        <authorList>
            <person name="Meier V. D."/>
        </authorList>
    </citation>
    <scope>NUCLEOTIDE SEQUENCE</scope>
    <source>
        <strain evidence="3">AVDCRST_MAG78</strain>
    </source>
</reference>
<feature type="transmembrane region" description="Helical" evidence="2">
    <location>
        <begin position="41"/>
        <end position="59"/>
    </location>
</feature>
<evidence type="ECO:0000313" key="3">
    <source>
        <dbReference type="EMBL" id="CAA9441766.1"/>
    </source>
</evidence>
<feature type="transmembrane region" description="Helical" evidence="2">
    <location>
        <begin position="6"/>
        <end position="29"/>
    </location>
</feature>
<name>A0A6J4QIP1_9ACTN</name>
<protein>
    <submittedName>
        <fullName evidence="3">Uncharacterized protein</fullName>
    </submittedName>
</protein>
<gene>
    <name evidence="3" type="ORF">AVDCRST_MAG78-2513</name>
</gene>
<accession>A0A6J4QIP1</accession>
<keyword evidence="2" id="KW-0812">Transmembrane</keyword>
<evidence type="ECO:0000256" key="2">
    <source>
        <dbReference type="SAM" id="Phobius"/>
    </source>
</evidence>
<proteinExistence type="predicted"/>
<sequence length="141" mass="15365">MDLLLTLLLVVAGLLLLLLSLAGVAFGVFMAFDERNREQGVFFAIWLVPAVAASLGIVLRDWVTFTIGALCFIIAGAALALERYGSKEQSRSRRTSPASANAGAKKKRPPSEQAQRSPQAGAEQLFEASRRWFSGRARTRK</sequence>